<protein>
    <recommendedName>
        <fullName evidence="3">Internalin-A</fullName>
    </recommendedName>
</protein>
<accession>A0ABZ2R9F2</accession>
<dbReference type="SUPFAM" id="SSF52058">
    <property type="entry name" value="L domain-like"/>
    <property type="match status" value="1"/>
</dbReference>
<name>A0ABZ2R9F2_9MICC</name>
<sequence length="289" mass="31617">MNSLEYELQRSDEGVDLVVKGPWTSLCQDVVTSGAVDGLVLNTAHGFAAPDLEFLESWPLARLKILARHIADLSPIYRLSESLTDLDVLTAPSTALDLSELPHIASLGADWEQVSKTLSGLEHLKALFLRHFNPTDLRSLGVHPELESVRLKDRPKLVSLDGLEDLTHLKELGIFLATKLQDISALSSMSAPLSRLELVACKGISEIGPLQGLKALKFLNLSECGAIQSIRPLAHLEGLEEFHAYGSTRVSDGDLAPLLQLPNLRALSLQSRKFYVPSRQAISEAKHLL</sequence>
<reference evidence="1 2" key="1">
    <citation type="submission" date="2024-03" db="EMBL/GenBank/DDBJ databases">
        <title>Rhodococcus navarretei sp. nov. and Pseudarthrobacter quantumdoti sp. nov., two new species with the ability to biosynthesize Quantum Dots isolated from soil samples at Union Glacier, Antarctica.</title>
        <authorList>
            <person name="Vargas M."/>
        </authorList>
    </citation>
    <scope>NUCLEOTIDE SEQUENCE [LARGE SCALE GENOMIC DNA]</scope>
    <source>
        <strain evidence="1 2">RC-2-3</strain>
    </source>
</reference>
<gene>
    <name evidence="1" type="ORF">WHH00_08365</name>
</gene>
<dbReference type="RefSeq" id="WP_406638019.1">
    <property type="nucleotide sequence ID" value="NZ_CP148033.1"/>
</dbReference>
<evidence type="ECO:0000313" key="1">
    <source>
        <dbReference type="EMBL" id="WXK94792.1"/>
    </source>
</evidence>
<evidence type="ECO:0000313" key="2">
    <source>
        <dbReference type="Proteomes" id="UP001623384"/>
    </source>
</evidence>
<evidence type="ECO:0008006" key="3">
    <source>
        <dbReference type="Google" id="ProtNLM"/>
    </source>
</evidence>
<dbReference type="Gene3D" id="3.80.10.10">
    <property type="entry name" value="Ribonuclease Inhibitor"/>
    <property type="match status" value="1"/>
</dbReference>
<dbReference type="Proteomes" id="UP001623384">
    <property type="component" value="Chromosome"/>
</dbReference>
<dbReference type="InterPro" id="IPR032675">
    <property type="entry name" value="LRR_dom_sf"/>
</dbReference>
<dbReference type="EMBL" id="CP148033">
    <property type="protein sequence ID" value="WXK94792.1"/>
    <property type="molecule type" value="Genomic_DNA"/>
</dbReference>
<proteinExistence type="predicted"/>
<organism evidence="1 2">
    <name type="scientific">Pseudarthrobacter quantipunctorum</name>
    <dbReference type="NCBI Taxonomy" id="3128980"/>
    <lineage>
        <taxon>Bacteria</taxon>
        <taxon>Bacillati</taxon>
        <taxon>Actinomycetota</taxon>
        <taxon>Actinomycetes</taxon>
        <taxon>Micrococcales</taxon>
        <taxon>Micrococcaceae</taxon>
        <taxon>Pseudarthrobacter</taxon>
    </lineage>
</organism>
<keyword evidence="2" id="KW-1185">Reference proteome</keyword>